<protein>
    <submittedName>
        <fullName evidence="3">Cytoadherence-linked asexual protein</fullName>
    </submittedName>
</protein>
<organism evidence="3 4">
    <name type="scientific">Cystoisospora suis</name>
    <dbReference type="NCBI Taxonomy" id="483139"/>
    <lineage>
        <taxon>Eukaryota</taxon>
        <taxon>Sar</taxon>
        <taxon>Alveolata</taxon>
        <taxon>Apicomplexa</taxon>
        <taxon>Conoidasida</taxon>
        <taxon>Coccidia</taxon>
        <taxon>Eucoccidiorida</taxon>
        <taxon>Eimeriorina</taxon>
        <taxon>Sarcocystidae</taxon>
        <taxon>Cystoisospora</taxon>
    </lineage>
</organism>
<dbReference type="Pfam" id="PF03805">
    <property type="entry name" value="CLAG"/>
    <property type="match status" value="1"/>
</dbReference>
<feature type="compositionally biased region" description="Low complexity" evidence="1">
    <location>
        <begin position="570"/>
        <end position="581"/>
    </location>
</feature>
<feature type="chain" id="PRO_5012790364" evidence="2">
    <location>
        <begin position="20"/>
        <end position="1639"/>
    </location>
</feature>
<evidence type="ECO:0000313" key="3">
    <source>
        <dbReference type="EMBL" id="PHJ25224.1"/>
    </source>
</evidence>
<feature type="compositionally biased region" description="Acidic residues" evidence="1">
    <location>
        <begin position="602"/>
        <end position="612"/>
    </location>
</feature>
<dbReference type="Proteomes" id="UP000221165">
    <property type="component" value="Unassembled WGS sequence"/>
</dbReference>
<evidence type="ECO:0000256" key="1">
    <source>
        <dbReference type="SAM" id="MobiDB-lite"/>
    </source>
</evidence>
<dbReference type="EMBL" id="MIGC01000363">
    <property type="protein sequence ID" value="PHJ25224.1"/>
    <property type="molecule type" value="Genomic_DNA"/>
</dbReference>
<evidence type="ECO:0000313" key="4">
    <source>
        <dbReference type="Proteomes" id="UP000221165"/>
    </source>
</evidence>
<keyword evidence="2" id="KW-0732">Signal</keyword>
<dbReference type="GO" id="GO:0020035">
    <property type="term" value="P:adhesion of symbiont to microvasculature"/>
    <property type="evidence" value="ECO:0007669"/>
    <property type="project" value="InterPro"/>
</dbReference>
<gene>
    <name evidence="3" type="ORF">CSUI_000919</name>
</gene>
<feature type="signal peptide" evidence="2">
    <location>
        <begin position="1"/>
        <end position="19"/>
    </location>
</feature>
<feature type="region of interest" description="Disordered" evidence="1">
    <location>
        <begin position="26"/>
        <end position="79"/>
    </location>
</feature>
<dbReference type="OrthoDB" id="346922at2759"/>
<feature type="compositionally biased region" description="Acidic residues" evidence="1">
    <location>
        <begin position="1568"/>
        <end position="1578"/>
    </location>
</feature>
<feature type="compositionally biased region" description="Low complexity" evidence="1">
    <location>
        <begin position="52"/>
        <end position="67"/>
    </location>
</feature>
<feature type="region of interest" description="Disordered" evidence="1">
    <location>
        <begin position="99"/>
        <end position="126"/>
    </location>
</feature>
<dbReference type="InterPro" id="IPR005553">
    <property type="entry name" value="CLAG"/>
</dbReference>
<keyword evidence="4" id="KW-1185">Reference proteome</keyword>
<evidence type="ECO:0000256" key="2">
    <source>
        <dbReference type="SAM" id="SignalP"/>
    </source>
</evidence>
<dbReference type="RefSeq" id="XP_067926896.1">
    <property type="nucleotide sequence ID" value="XM_068061126.1"/>
</dbReference>
<comment type="caution">
    <text evidence="3">The sequence shown here is derived from an EMBL/GenBank/DDBJ whole genome shotgun (WGS) entry which is preliminary data.</text>
</comment>
<reference evidence="3 4" key="1">
    <citation type="journal article" date="2017" name="Int. J. Parasitol.">
        <title>The genome of the protozoan parasite Cystoisospora suis and a reverse vaccinology approach to identify vaccine candidates.</title>
        <authorList>
            <person name="Palmieri N."/>
            <person name="Shrestha A."/>
            <person name="Ruttkowski B."/>
            <person name="Beck T."/>
            <person name="Vogl C."/>
            <person name="Tomley F."/>
            <person name="Blake D.P."/>
            <person name="Joachim A."/>
        </authorList>
    </citation>
    <scope>NUCLEOTIDE SEQUENCE [LARGE SCALE GENOMIC DNA]</scope>
    <source>
        <strain evidence="3 4">Wien I</strain>
    </source>
</reference>
<accession>A0A2C6LEN2</accession>
<feature type="region of interest" description="Disordered" evidence="1">
    <location>
        <begin position="600"/>
        <end position="733"/>
    </location>
</feature>
<proteinExistence type="predicted"/>
<feature type="region of interest" description="Disordered" evidence="1">
    <location>
        <begin position="560"/>
        <end position="585"/>
    </location>
</feature>
<name>A0A2C6LEN2_9APIC</name>
<dbReference type="GeneID" id="94424337"/>
<feature type="compositionally biased region" description="Gly residues" evidence="1">
    <location>
        <begin position="617"/>
        <end position="634"/>
    </location>
</feature>
<feature type="region of interest" description="Disordered" evidence="1">
    <location>
        <begin position="1568"/>
        <end position="1597"/>
    </location>
</feature>
<dbReference type="VEuPathDB" id="ToxoDB:CSUI_000919"/>
<sequence>MRVLTFLILAVSLLGVSNFIPSSGEALESKKKKRLGKTRDTRKLKNAKKAADAAAADAAAEGASAGGSKKKGSKGSLAKAAGGLRSRLGGVLKRGKLRISRGKKASKGGGAPLPPDDGGASPGDILPPGSPFSSTCILSEVELFRMTKKPIAHAKNYNGFAPVAAMQAANIEALKELLTADHIVKGIEGAIDEICHRLDNSVGVNKDCNMDTPQLMCPTPTVHVMNEYLTSFEKQGSSTHPIEPQSACATAYREAVLLRDLVVIHEPMIHASGEVAIEDMKDKLDAFGAEKRPAGRRSPLAFENPGFEDPFAALAKKGPAGAKKEAPKKKSGIRKLFRRRGGSAKVSTVDLDLQGIEPLGVFADYTSYLHSTLATRAAFTGARHPLVTLMYNLLFQAYHRFHELFEGTQATRPFPNITSLIKSSAQQRSTQLDALCGTQITKIKPKPRLQKKQQVIPREMLYPRTYLVGITKFSCDMLAHAARAISTGETRSITRMNDMMEELDTQHKKRALPLERNANPISNYHRVCLAFRKDVSDLSNLDHLLNCSFSDTTLSTHLPPRPYHDDTMSRARSSSSSLMSMGPFNPYAPAHEPELRIYEGPLPDEELPEGWEIDSGGLVGGHAGGEDGFVGGHGAPRESQEGLVGGHGAPRESQDGLVGGHGAPRESQGSLVADGARKSTDDDEPARPLGRARLLGSATMHGTGMGSSRGKKSQGPPRPGSYNAGSGGGQGTSLLQVSTDLMEAMLGDEDTDEEKAIANHMSFSWIRLRGAEQITPDALHEVLSTDFASWWKPMIYVDDRTSKAIMAKVRSLHKTCAKKNKKDKIENDLEQKCNTIVNPQQWMSQCGKRLQVLTCPSLIEVLRALGGQQVAKYITDIALYDPVLEKKKKKTAAMGRPFTTMTMRRGVERMVSSVNAYSPILFSSFELLSLASVNPKELIGGRVLHRQLSPETRQKFFMAFEVIIHPLALKHLNQMAPLYLDARGRQRAEGGLAEEIDKIIKKWTKYGMNETMVKKLEKGENLKPDDFAGTNILTMPVPTRQRFDSSVGDAVKRHMNNFEGTPENIEVARGGCSFPLWLSNALTVMHDSRHQLQKHGVENMIFLAKIVDPGDSSLRPRGIFSKMWSGIKKGVKSIFRLPPYQARHFVYAGLKVREDMVSQVIQQLATVYNTNQSYFKNEISFRRAVNHLLLQYENVLRNPMREPFGVPMTSLLDDIHPNYALLGGKERLREFQASGLHQVFAQAWALAFSVSMNSYINPDMMMKMETQFSKDSWEKSLNDNLSVNSFRMVFLGSDLPLKLYDQLIPADQKQMLKRARYGVATLFAYQTMFTGRLYMKQRSPMLGNYLFNQGPYFGDMIVRWQKKRKMDRLIEIISWLTLGLFFLQAVCSTVSQTAQVVESVTQNQSSLAGQTAGCPPMGICSDGSVGDISSSPASTAVGAVAQTAFAVSIGMMFGPALAVWKIAVSHFKILSRFEMAVGNAFRSIGRWFKRRFHERWFSKKQNAKIQEEMKRQDEKLKASQKALMAKKAHDLVDQVVPQEDVDYDQYLESVPPPDASLVAAPVEIHPDEDESDLDEYYNDDSRWEVDGPGGVPPPREVTEFLEIDGGEGDTADGWISRIQPRKYADVKRHQFLLARMSDL</sequence>